<evidence type="ECO:0000259" key="1">
    <source>
        <dbReference type="Pfam" id="PF03358"/>
    </source>
</evidence>
<feature type="domain" description="NADPH-dependent FMN reductase-like" evidence="1">
    <location>
        <begin position="7"/>
        <end position="148"/>
    </location>
</feature>
<evidence type="ECO:0000313" key="3">
    <source>
        <dbReference type="Proteomes" id="UP000672657"/>
    </source>
</evidence>
<dbReference type="PANTHER" id="PTHR30543">
    <property type="entry name" value="CHROMATE REDUCTASE"/>
    <property type="match status" value="1"/>
</dbReference>
<dbReference type="Gene3D" id="3.40.50.360">
    <property type="match status" value="1"/>
</dbReference>
<reference evidence="2 3" key="1">
    <citation type="submission" date="2021-03" db="EMBL/GenBank/DDBJ databases">
        <authorList>
            <person name="Peeters C."/>
        </authorList>
    </citation>
    <scope>NUCLEOTIDE SEQUENCE [LARGE SCALE GENOMIC DNA]</scope>
    <source>
        <strain evidence="2 3">LMG 26411</strain>
    </source>
</reference>
<dbReference type="InterPro" id="IPR005025">
    <property type="entry name" value="FMN_Rdtase-like_dom"/>
</dbReference>
<protein>
    <submittedName>
        <fullName evidence="2">Quinone reductase</fullName>
        <ecNumber evidence="2">1.6.5.2</ecNumber>
    </submittedName>
</protein>
<dbReference type="Pfam" id="PF03358">
    <property type="entry name" value="FMN_red"/>
    <property type="match status" value="1"/>
</dbReference>
<dbReference type="EMBL" id="CAJPVI010000003">
    <property type="protein sequence ID" value="CAG2133448.1"/>
    <property type="molecule type" value="Genomic_DNA"/>
</dbReference>
<dbReference type="Proteomes" id="UP000672657">
    <property type="component" value="Unassembled WGS sequence"/>
</dbReference>
<dbReference type="PANTHER" id="PTHR30543:SF21">
    <property type="entry name" value="NAD(P)H-DEPENDENT FMN REDUCTASE LOT6"/>
    <property type="match status" value="1"/>
</dbReference>
<dbReference type="RefSeq" id="WP_211951996.1">
    <property type="nucleotide sequence ID" value="NZ_CAJPVI010000003.1"/>
</dbReference>
<sequence>MSNPRDVAVLVGSLRKESFNRKLAKALIALAPQSLKLEIVEIGNLQLYNQDLDASPPPEWTAFRDRIRRADSVLFVTPEYNRSVPAPLKNAIDVGSRPYGSSAWDGKPGGVISASPGAIGGFGANHHLRQSLVFLNVPILQQPEAYISGVDKLFDEQGGIANESTRGFLSKYLTAYAAWIERNAAAR</sequence>
<keyword evidence="3" id="KW-1185">Reference proteome</keyword>
<organism evidence="2 3">
    <name type="scientific">Cupriavidus numazuensis</name>
    <dbReference type="NCBI Taxonomy" id="221992"/>
    <lineage>
        <taxon>Bacteria</taxon>
        <taxon>Pseudomonadati</taxon>
        <taxon>Pseudomonadota</taxon>
        <taxon>Betaproteobacteria</taxon>
        <taxon>Burkholderiales</taxon>
        <taxon>Burkholderiaceae</taxon>
        <taxon>Cupriavidus</taxon>
    </lineage>
</organism>
<accession>A0ABM8TBB7</accession>
<dbReference type="GO" id="GO:0003955">
    <property type="term" value="F:NAD(P)H dehydrogenase (quinone) activity"/>
    <property type="evidence" value="ECO:0007669"/>
    <property type="project" value="UniProtKB-EC"/>
</dbReference>
<dbReference type="InterPro" id="IPR029039">
    <property type="entry name" value="Flavoprotein-like_sf"/>
</dbReference>
<proteinExistence type="predicted"/>
<gene>
    <name evidence="2" type="primary">chrR</name>
    <name evidence="2" type="ORF">LMG26411_00780</name>
</gene>
<dbReference type="SUPFAM" id="SSF52218">
    <property type="entry name" value="Flavoproteins"/>
    <property type="match status" value="1"/>
</dbReference>
<dbReference type="EC" id="1.6.5.2" evidence="2"/>
<keyword evidence="2" id="KW-0560">Oxidoreductase</keyword>
<name>A0ABM8TBB7_9BURK</name>
<comment type="caution">
    <text evidence="2">The sequence shown here is derived from an EMBL/GenBank/DDBJ whole genome shotgun (WGS) entry which is preliminary data.</text>
</comment>
<dbReference type="InterPro" id="IPR050712">
    <property type="entry name" value="NAD(P)H-dep_reductase"/>
</dbReference>
<evidence type="ECO:0000313" key="2">
    <source>
        <dbReference type="EMBL" id="CAG2133448.1"/>
    </source>
</evidence>